<dbReference type="Pfam" id="PF12911">
    <property type="entry name" value="OppC_N"/>
    <property type="match status" value="1"/>
</dbReference>
<evidence type="ECO:0000313" key="10">
    <source>
        <dbReference type="Proteomes" id="UP001139035"/>
    </source>
</evidence>
<name>A0A9X1P6M4_9HYPH</name>
<feature type="transmembrane region" description="Helical" evidence="7">
    <location>
        <begin position="34"/>
        <end position="57"/>
    </location>
</feature>
<evidence type="ECO:0000256" key="1">
    <source>
        <dbReference type="ARBA" id="ARBA00004651"/>
    </source>
</evidence>
<feature type="transmembrane region" description="Helical" evidence="7">
    <location>
        <begin position="99"/>
        <end position="123"/>
    </location>
</feature>
<organism evidence="9 10">
    <name type="scientific">Jiella avicenniae</name>
    <dbReference type="NCBI Taxonomy" id="2907202"/>
    <lineage>
        <taxon>Bacteria</taxon>
        <taxon>Pseudomonadati</taxon>
        <taxon>Pseudomonadota</taxon>
        <taxon>Alphaproteobacteria</taxon>
        <taxon>Hyphomicrobiales</taxon>
        <taxon>Aurantimonadaceae</taxon>
        <taxon>Jiella</taxon>
    </lineage>
</organism>
<evidence type="ECO:0000256" key="3">
    <source>
        <dbReference type="ARBA" id="ARBA00022475"/>
    </source>
</evidence>
<keyword evidence="3" id="KW-1003">Cell membrane</keyword>
<evidence type="ECO:0000259" key="8">
    <source>
        <dbReference type="PROSITE" id="PS50928"/>
    </source>
</evidence>
<dbReference type="Gene3D" id="1.10.3720.10">
    <property type="entry name" value="MetI-like"/>
    <property type="match status" value="1"/>
</dbReference>
<gene>
    <name evidence="9" type="ORF">LZD57_19220</name>
</gene>
<feature type="transmembrane region" description="Helical" evidence="7">
    <location>
        <begin position="263"/>
        <end position="286"/>
    </location>
</feature>
<dbReference type="PANTHER" id="PTHR43386:SF25">
    <property type="entry name" value="PEPTIDE ABC TRANSPORTER PERMEASE PROTEIN"/>
    <property type="match status" value="1"/>
</dbReference>
<keyword evidence="10" id="KW-1185">Reference proteome</keyword>
<keyword evidence="4 7" id="KW-0812">Transmembrane</keyword>
<keyword evidence="6 7" id="KW-0472">Membrane</keyword>
<feature type="transmembrane region" description="Helical" evidence="7">
    <location>
        <begin position="225"/>
        <end position="243"/>
    </location>
</feature>
<protein>
    <submittedName>
        <fullName evidence="9">ABC transporter permease</fullName>
    </submittedName>
</protein>
<dbReference type="Proteomes" id="UP001139035">
    <property type="component" value="Unassembled WGS sequence"/>
</dbReference>
<dbReference type="Pfam" id="PF00528">
    <property type="entry name" value="BPD_transp_1"/>
    <property type="match status" value="1"/>
</dbReference>
<evidence type="ECO:0000256" key="6">
    <source>
        <dbReference type="ARBA" id="ARBA00023136"/>
    </source>
</evidence>
<dbReference type="InterPro" id="IPR025966">
    <property type="entry name" value="OppC_N"/>
</dbReference>
<sequence length="295" mass="31024">MSAAAETTTADGNAAKTPAARKERTTLAILLRSPAFLVGAAIVLFWAFCAAFAPYFVPYDPLADDLLNTLAPPSAEHWFGTDQIGRDVFSRVLVGARDILTIAPLATLLGTTVGTAVGLVMGYFGGWVDAIIGRLIEVLLSLPLIIVALMVLVALGPSTPTVVVVVGLVFTPLVARTVRAAVLSERHLDYVPAAAVRGENALHVMFVEILPNIWPPIIVEATVRLGYAIFTIASLSFLGFGVQPPSPDWGLAIAENYGVLVGGFWWTVVPATVATASLVVGVNLVAEGLQRAVAE</sequence>
<evidence type="ECO:0000256" key="5">
    <source>
        <dbReference type="ARBA" id="ARBA00022989"/>
    </source>
</evidence>
<dbReference type="InterPro" id="IPR035906">
    <property type="entry name" value="MetI-like_sf"/>
</dbReference>
<feature type="domain" description="ABC transmembrane type-1" evidence="8">
    <location>
        <begin position="96"/>
        <end position="286"/>
    </location>
</feature>
<dbReference type="GO" id="GO:0055085">
    <property type="term" value="P:transmembrane transport"/>
    <property type="evidence" value="ECO:0007669"/>
    <property type="project" value="InterPro"/>
</dbReference>
<reference evidence="9" key="1">
    <citation type="submission" date="2022-01" db="EMBL/GenBank/DDBJ databases">
        <title>Jiella avicenniae sp. nov., a novel endophytic bacterium isolated from bark of Avicennia marina.</title>
        <authorList>
            <person name="Tuo L."/>
        </authorList>
    </citation>
    <scope>NUCLEOTIDE SEQUENCE</scope>
    <source>
        <strain evidence="9">CBK1P-4</strain>
    </source>
</reference>
<accession>A0A9X1P6M4</accession>
<keyword evidence="2 7" id="KW-0813">Transport</keyword>
<dbReference type="CDD" id="cd06261">
    <property type="entry name" value="TM_PBP2"/>
    <property type="match status" value="1"/>
</dbReference>
<feature type="transmembrane region" description="Helical" evidence="7">
    <location>
        <begin position="135"/>
        <end position="155"/>
    </location>
</feature>
<proteinExistence type="inferred from homology"/>
<comment type="similarity">
    <text evidence="7">Belongs to the binding-protein-dependent transport system permease family.</text>
</comment>
<dbReference type="AlphaFoldDB" id="A0A9X1P6M4"/>
<dbReference type="GO" id="GO:0005886">
    <property type="term" value="C:plasma membrane"/>
    <property type="evidence" value="ECO:0007669"/>
    <property type="project" value="UniProtKB-SubCell"/>
</dbReference>
<feature type="transmembrane region" description="Helical" evidence="7">
    <location>
        <begin position="161"/>
        <end position="178"/>
    </location>
</feature>
<evidence type="ECO:0000256" key="2">
    <source>
        <dbReference type="ARBA" id="ARBA00022448"/>
    </source>
</evidence>
<evidence type="ECO:0000256" key="7">
    <source>
        <dbReference type="RuleBase" id="RU363032"/>
    </source>
</evidence>
<dbReference type="EMBL" id="JAJUWU010000021">
    <property type="protein sequence ID" value="MCE7030126.1"/>
    <property type="molecule type" value="Genomic_DNA"/>
</dbReference>
<dbReference type="InterPro" id="IPR050366">
    <property type="entry name" value="BP-dependent_transpt_permease"/>
</dbReference>
<dbReference type="PROSITE" id="PS50928">
    <property type="entry name" value="ABC_TM1"/>
    <property type="match status" value="1"/>
</dbReference>
<dbReference type="InterPro" id="IPR000515">
    <property type="entry name" value="MetI-like"/>
</dbReference>
<dbReference type="PANTHER" id="PTHR43386">
    <property type="entry name" value="OLIGOPEPTIDE TRANSPORT SYSTEM PERMEASE PROTEIN APPC"/>
    <property type="match status" value="1"/>
</dbReference>
<evidence type="ECO:0000256" key="4">
    <source>
        <dbReference type="ARBA" id="ARBA00022692"/>
    </source>
</evidence>
<dbReference type="SUPFAM" id="SSF161098">
    <property type="entry name" value="MetI-like"/>
    <property type="match status" value="1"/>
</dbReference>
<keyword evidence="5 7" id="KW-1133">Transmembrane helix</keyword>
<evidence type="ECO:0000313" key="9">
    <source>
        <dbReference type="EMBL" id="MCE7030126.1"/>
    </source>
</evidence>
<comment type="subcellular location">
    <subcellularLocation>
        <location evidence="1 7">Cell membrane</location>
        <topology evidence="1 7">Multi-pass membrane protein</topology>
    </subcellularLocation>
</comment>
<dbReference type="RefSeq" id="WP_233721206.1">
    <property type="nucleotide sequence ID" value="NZ_JAJUWU010000021.1"/>
</dbReference>
<comment type="caution">
    <text evidence="9">The sequence shown here is derived from an EMBL/GenBank/DDBJ whole genome shotgun (WGS) entry which is preliminary data.</text>
</comment>